<name>A0A165BCQ5_9APHY</name>
<gene>
    <name evidence="2" type="ORF">LAESUDRAFT_764356</name>
</gene>
<reference evidence="2 3" key="1">
    <citation type="journal article" date="2016" name="Mol. Biol. Evol.">
        <title>Comparative Genomics of Early-Diverging Mushroom-Forming Fungi Provides Insights into the Origins of Lignocellulose Decay Capabilities.</title>
        <authorList>
            <person name="Nagy L.G."/>
            <person name="Riley R."/>
            <person name="Tritt A."/>
            <person name="Adam C."/>
            <person name="Daum C."/>
            <person name="Floudas D."/>
            <person name="Sun H."/>
            <person name="Yadav J.S."/>
            <person name="Pangilinan J."/>
            <person name="Larsson K.H."/>
            <person name="Matsuura K."/>
            <person name="Barry K."/>
            <person name="Labutti K."/>
            <person name="Kuo R."/>
            <person name="Ohm R.A."/>
            <person name="Bhattacharya S.S."/>
            <person name="Shirouzu T."/>
            <person name="Yoshinaga Y."/>
            <person name="Martin F.M."/>
            <person name="Grigoriev I.V."/>
            <person name="Hibbett D.S."/>
        </authorList>
    </citation>
    <scope>NUCLEOTIDE SEQUENCE [LARGE SCALE GENOMIC DNA]</scope>
    <source>
        <strain evidence="2 3">93-53</strain>
    </source>
</reference>
<dbReference type="AlphaFoldDB" id="A0A165BCQ5"/>
<feature type="compositionally biased region" description="Polar residues" evidence="1">
    <location>
        <begin position="57"/>
        <end position="66"/>
    </location>
</feature>
<dbReference type="GeneID" id="63830456"/>
<dbReference type="RefSeq" id="XP_040758493.1">
    <property type="nucleotide sequence ID" value="XM_040913428.1"/>
</dbReference>
<evidence type="ECO:0000313" key="2">
    <source>
        <dbReference type="EMBL" id="KZT00753.1"/>
    </source>
</evidence>
<proteinExistence type="predicted"/>
<dbReference type="Proteomes" id="UP000076871">
    <property type="component" value="Unassembled WGS sequence"/>
</dbReference>
<accession>A0A165BCQ5</accession>
<evidence type="ECO:0000313" key="3">
    <source>
        <dbReference type="Proteomes" id="UP000076871"/>
    </source>
</evidence>
<organism evidence="2 3">
    <name type="scientific">Laetiporus sulphureus 93-53</name>
    <dbReference type="NCBI Taxonomy" id="1314785"/>
    <lineage>
        <taxon>Eukaryota</taxon>
        <taxon>Fungi</taxon>
        <taxon>Dikarya</taxon>
        <taxon>Basidiomycota</taxon>
        <taxon>Agaricomycotina</taxon>
        <taxon>Agaricomycetes</taxon>
        <taxon>Polyporales</taxon>
        <taxon>Laetiporus</taxon>
    </lineage>
</organism>
<protein>
    <submittedName>
        <fullName evidence="2">Uncharacterized protein</fullName>
    </submittedName>
</protein>
<evidence type="ECO:0000256" key="1">
    <source>
        <dbReference type="SAM" id="MobiDB-lite"/>
    </source>
</evidence>
<sequence length="117" mass="13262">MLKQREQFDNVSAEELKVFKVLDWKMMALAAHAPLLLKHVHGKARLPYSKRVAKQQHVFQDDQSAQPGPLNPLFDEPIPYRQQHIPDDDESSQSGSPNSLLDKHSDDDEGSQAVVHL</sequence>
<dbReference type="InParanoid" id="A0A165BCQ5"/>
<dbReference type="EMBL" id="KV427678">
    <property type="protein sequence ID" value="KZT00753.1"/>
    <property type="molecule type" value="Genomic_DNA"/>
</dbReference>
<feature type="region of interest" description="Disordered" evidence="1">
    <location>
        <begin position="55"/>
        <end position="117"/>
    </location>
</feature>
<keyword evidence="3" id="KW-1185">Reference proteome</keyword>